<protein>
    <submittedName>
        <fullName evidence="3">Lipolytic enzyme, GDSL family</fullName>
    </submittedName>
</protein>
<organism evidence="3 4">
    <name type="scientific">Spiroplasma litorale</name>
    <dbReference type="NCBI Taxonomy" id="216942"/>
    <lineage>
        <taxon>Bacteria</taxon>
        <taxon>Bacillati</taxon>
        <taxon>Mycoplasmatota</taxon>
        <taxon>Mollicutes</taxon>
        <taxon>Entomoplasmatales</taxon>
        <taxon>Spiroplasmataceae</taxon>
        <taxon>Spiroplasma</taxon>
    </lineage>
</organism>
<keyword evidence="1" id="KW-0378">Hydrolase</keyword>
<keyword evidence="4" id="KW-1185">Reference proteome</keyword>
<dbReference type="Proteomes" id="UP000067476">
    <property type="component" value="Chromosome"/>
</dbReference>
<gene>
    <name evidence="3" type="ORF">SLITO_v1c05370</name>
</gene>
<dbReference type="GO" id="GO:0016788">
    <property type="term" value="F:hydrolase activity, acting on ester bonds"/>
    <property type="evidence" value="ECO:0007669"/>
    <property type="project" value="InterPro"/>
</dbReference>
<name>A0A0K1W1W8_9MOLU</name>
<dbReference type="PANTHER" id="PTHR45648:SF99">
    <property type="entry name" value="OS02G0740400 PROTEIN"/>
    <property type="match status" value="1"/>
</dbReference>
<dbReference type="KEGG" id="sll:SLITO_v1c05370"/>
<dbReference type="AlphaFoldDB" id="A0A0K1W1W8"/>
<dbReference type="NCBIfam" id="NF038029">
    <property type="entry name" value="LP_plasma"/>
    <property type="match status" value="1"/>
</dbReference>
<feature type="signal peptide" evidence="2">
    <location>
        <begin position="1"/>
        <end position="18"/>
    </location>
</feature>
<evidence type="ECO:0000256" key="2">
    <source>
        <dbReference type="SAM" id="SignalP"/>
    </source>
</evidence>
<evidence type="ECO:0000313" key="3">
    <source>
        <dbReference type="EMBL" id="AKX34181.1"/>
    </source>
</evidence>
<reference evidence="3 4" key="1">
    <citation type="journal article" date="2015" name="Genome Announc.">
        <title>Complete Genome Sequence of Spiroplasma litorale TN-1T (DSM 21781), a Bacterium Isolated from a Green-Eyed Horsefly (Tabanus nigrovittatus).</title>
        <authorList>
            <person name="Lo W.S."/>
            <person name="Lai Y.C."/>
            <person name="Lien Y.W."/>
            <person name="Wang T.H."/>
            <person name="Kuo C.H."/>
        </authorList>
    </citation>
    <scope>NUCLEOTIDE SEQUENCE [LARGE SCALE GENOMIC DNA]</scope>
    <source>
        <strain evidence="3 4">TN-1</strain>
    </source>
</reference>
<dbReference type="InterPro" id="IPR054816">
    <property type="entry name" value="Lipoprotein_mollicutes-type_CS"/>
</dbReference>
<dbReference type="PANTHER" id="PTHR45648">
    <property type="entry name" value="GDSL LIPASE/ACYLHYDROLASE FAMILY PROTEIN (AFU_ORTHOLOGUE AFUA_4G14700)"/>
    <property type="match status" value="1"/>
</dbReference>
<evidence type="ECO:0000313" key="4">
    <source>
        <dbReference type="Proteomes" id="UP000067476"/>
    </source>
</evidence>
<dbReference type="PROSITE" id="PS51257">
    <property type="entry name" value="PROKAR_LIPOPROTEIN"/>
    <property type="match status" value="1"/>
</dbReference>
<dbReference type="InterPro" id="IPR051058">
    <property type="entry name" value="GDSL_Est/Lipase"/>
</dbReference>
<feature type="chain" id="PRO_5005470835" evidence="2">
    <location>
        <begin position="19"/>
        <end position="396"/>
    </location>
</feature>
<dbReference type="STRING" id="216942.SLITO_v1c05370"/>
<dbReference type="RefSeq" id="WP_075058277.1">
    <property type="nucleotide sequence ID" value="NZ_CP012357.1"/>
</dbReference>
<evidence type="ECO:0000256" key="1">
    <source>
        <dbReference type="ARBA" id="ARBA00022801"/>
    </source>
</evidence>
<dbReference type="Gene3D" id="3.40.50.1110">
    <property type="entry name" value="SGNH hydrolase"/>
    <property type="match status" value="1"/>
</dbReference>
<proteinExistence type="predicted"/>
<dbReference type="PATRIC" id="fig|216942.3.peg.540"/>
<dbReference type="Pfam" id="PF00657">
    <property type="entry name" value="Lipase_GDSL"/>
    <property type="match status" value="1"/>
</dbReference>
<dbReference type="EMBL" id="CP012357">
    <property type="protein sequence ID" value="AKX34181.1"/>
    <property type="molecule type" value="Genomic_DNA"/>
</dbReference>
<dbReference type="SUPFAM" id="SSF52266">
    <property type="entry name" value="SGNH hydrolase"/>
    <property type="match status" value="1"/>
</dbReference>
<keyword evidence="2" id="KW-0732">Signal</keyword>
<dbReference type="OrthoDB" id="390278at2"/>
<dbReference type="InterPro" id="IPR036514">
    <property type="entry name" value="SGNH_hydro_sf"/>
</dbReference>
<accession>A0A0K1W1W8</accession>
<dbReference type="InterPro" id="IPR001087">
    <property type="entry name" value="GDSL"/>
</dbReference>
<sequence length="396" mass="43651">MKKLLTLISVFAISSTSATSVISCVPQQAPINLDNTAGLSIDKRNAKDTSVDKETHHGVSNFYTLGDSLSDNGGLAAVAYDELGVKVKITGLYDNGFSNGLRVAELINKKLGFDKDEVDTFKSSNLIHDADLNLNNDKVWGRNYSIGGATAYESSDLTAKLLMGNTGIYKQAQALVKQQVIKDDDLFLIEIGGNDLFALAGARNNFNQQSSIMKNAIENISNCLYTLLNNGAKKILFIKPPDINLTPGYNNKNNDDFEQFSEADLSKIDKLCKEFDSNITKVINKVNEQFNDVVKTYNLYTELKNILAGFKETIGEGANVESNFAKSTAFDLAKLDLSNLEINATVAEKFKEAYEKDKTIIDKFFFIDKVHPTSSGHKYVSEIVWKLLISSGLIKE</sequence>